<dbReference type="PATRIC" id="fig|1604004.4.peg.2351"/>
<keyword evidence="4" id="KW-0238">DNA-binding</keyword>
<dbReference type="GO" id="GO:0006310">
    <property type="term" value="P:DNA recombination"/>
    <property type="evidence" value="ECO:0007669"/>
    <property type="project" value="UniProtKB-KW"/>
</dbReference>
<evidence type="ECO:0000313" key="9">
    <source>
        <dbReference type="Proteomes" id="UP000069906"/>
    </source>
</evidence>
<dbReference type="AlphaFoldDB" id="A0A0F7PHJ1"/>
<evidence type="ECO:0000313" key="8">
    <source>
        <dbReference type="EMBL" id="AKH98703.1"/>
    </source>
</evidence>
<comment type="similarity">
    <text evidence="2">In the N-terminal section; belongs to the transposase 2 family.</text>
</comment>
<dbReference type="KEGG" id="hsu:HLASF_3077"/>
<dbReference type="InterPro" id="IPR051399">
    <property type="entry name" value="RNA-guided_DNA_endo/Transpos"/>
</dbReference>
<accession>A0A0F7PHJ1</accession>
<dbReference type="PANTHER" id="PTHR30405:SF26">
    <property type="entry name" value="TRANSPOSASE, PROBABLY IS605-TNPB FAMILY"/>
    <property type="match status" value="1"/>
</dbReference>
<dbReference type="GeneID" id="25160384"/>
<evidence type="ECO:0000256" key="3">
    <source>
        <dbReference type="ARBA" id="ARBA00022578"/>
    </source>
</evidence>
<evidence type="ECO:0000256" key="5">
    <source>
        <dbReference type="ARBA" id="ARBA00023172"/>
    </source>
</evidence>
<proteinExistence type="inferred from homology"/>
<dbReference type="GO" id="GO:0032196">
    <property type="term" value="P:transposition"/>
    <property type="evidence" value="ECO:0007669"/>
    <property type="project" value="UniProtKB-KW"/>
</dbReference>
<dbReference type="EMBL" id="CP008875">
    <property type="protein sequence ID" value="AKH98703.1"/>
    <property type="molecule type" value="Genomic_DNA"/>
</dbReference>
<feature type="domain" description="Cas12f1-like TNB" evidence="7">
    <location>
        <begin position="312"/>
        <end position="375"/>
    </location>
</feature>
<keyword evidence="5" id="KW-0233">DNA recombination</keyword>
<keyword evidence="3" id="KW-0815">Transposition</keyword>
<evidence type="ECO:0000256" key="2">
    <source>
        <dbReference type="ARBA" id="ARBA00011044"/>
    </source>
</evidence>
<organism evidence="8 9">
    <name type="scientific">Halanaeroarchaeum sulfurireducens</name>
    <dbReference type="NCBI Taxonomy" id="1604004"/>
    <lineage>
        <taxon>Archaea</taxon>
        <taxon>Methanobacteriati</taxon>
        <taxon>Methanobacteriota</taxon>
        <taxon>Stenosarchaea group</taxon>
        <taxon>Halobacteria</taxon>
        <taxon>Halobacteriales</taxon>
        <taxon>Halobacteriaceae</taxon>
        <taxon>Halanaeroarchaeum</taxon>
    </lineage>
</organism>
<keyword evidence="9" id="KW-1185">Reference proteome</keyword>
<evidence type="ECO:0000259" key="7">
    <source>
        <dbReference type="Pfam" id="PF07282"/>
    </source>
</evidence>
<protein>
    <submittedName>
        <fullName evidence="8">Transposase, IS605 OrfB family protein</fullName>
    </submittedName>
</protein>
<geneLocation type="plasmid" evidence="8 9">
    <name>pHSR2-01</name>
</geneLocation>
<dbReference type="OrthoDB" id="295419at2157"/>
<evidence type="ECO:0000256" key="1">
    <source>
        <dbReference type="ARBA" id="ARBA00008761"/>
    </source>
</evidence>
<dbReference type="Proteomes" id="UP000069906">
    <property type="component" value="Plasmid pHSR2-01"/>
</dbReference>
<reference evidence="8 9" key="1">
    <citation type="submission" date="2014-06" db="EMBL/GenBank/DDBJ databases">
        <title>Secret life of haloarchaea: discovery of obligatory anaerobic haloarchaea growing by dissimilatory sulfur reduction.</title>
        <authorList>
            <person name="Sorokin D.Y."/>
            <person name="Kublanov I.V."/>
            <person name="Gavrilov S.N."/>
            <person name="Ferrer M."/>
            <person name="Golyshin P.N."/>
            <person name="Messina E."/>
            <person name="La Cono V."/>
            <person name="Yakimov M.M."/>
        </authorList>
    </citation>
    <scope>NUCLEOTIDE SEQUENCE [LARGE SCALE GENOMIC DNA]</scope>
    <source>
        <strain evidence="8 9">HSR2</strain>
        <plasmid evidence="8 9">pHSR2-01</plasmid>
    </source>
</reference>
<dbReference type="HOGENOM" id="CLU_040997_0_0_2"/>
<evidence type="ECO:0000256" key="4">
    <source>
        <dbReference type="ARBA" id="ARBA00023125"/>
    </source>
</evidence>
<gene>
    <name evidence="8" type="ORF">HLASF_3077</name>
</gene>
<dbReference type="InterPro" id="IPR001959">
    <property type="entry name" value="Transposase"/>
</dbReference>
<evidence type="ECO:0000259" key="6">
    <source>
        <dbReference type="Pfam" id="PF01385"/>
    </source>
</evidence>
<dbReference type="GO" id="GO:0003677">
    <property type="term" value="F:DNA binding"/>
    <property type="evidence" value="ECO:0007669"/>
    <property type="project" value="UniProtKB-KW"/>
</dbReference>
<dbReference type="Pfam" id="PF01385">
    <property type="entry name" value="OrfB_IS605"/>
    <property type="match status" value="1"/>
</dbReference>
<comment type="similarity">
    <text evidence="1">In the C-terminal section; belongs to the transposase 35 family.</text>
</comment>
<dbReference type="RefSeq" id="WP_050049462.1">
    <property type="nucleotide sequence ID" value="NZ_CP008875.1"/>
</dbReference>
<name>A0A0F7PHJ1_9EURY</name>
<feature type="domain" description="Probable transposase IS891/IS1136/IS1341" evidence="6">
    <location>
        <begin position="181"/>
        <end position="292"/>
    </location>
</feature>
<dbReference type="NCBIfam" id="NF040570">
    <property type="entry name" value="guided_TnpB"/>
    <property type="match status" value="1"/>
</dbReference>
<sequence>MKRTNTFDIAPDSETTEEILTRVLDASASLWNKLTYDRRQQFFDGESVWECDGYYDEYVDVLSGATTQQIARVNDTAWRSFFELLNDPEYDPSPPGYWGNQDDGRELRTYIRNDSYTIQWNRRSRLEIRIGMDLKDEYGFGMYERLRLPVRGNPKWRGDSGRLEISYDSVEETYRVHQSVTIDDVEESRSDGSEAAALDLGANVLVACTTTTEEQYLYSGQTPFEQFRETTNAIASAQAKLPDGRHTSQRIKRLYRKRSRRRDHAVNALLRDLVERLEAAGVSTLYHGDLTGVLGEYWSVEANLKAQTFWAHRQCIDRLESVCEEYGIDVGALSEAWTSQTCPECGERDRTRRHRETLTCPCGFDGHADLVASRTLLERATNTTVRPTARPVRFQWDDHQWFPVEGATVTPNE</sequence>
<dbReference type="Pfam" id="PF07282">
    <property type="entry name" value="Cas12f1-like_TNB"/>
    <property type="match status" value="1"/>
</dbReference>
<dbReference type="InterPro" id="IPR010095">
    <property type="entry name" value="Cas12f1-like_TNB"/>
</dbReference>
<keyword evidence="8" id="KW-0614">Plasmid</keyword>
<dbReference type="PANTHER" id="PTHR30405">
    <property type="entry name" value="TRANSPOSASE"/>
    <property type="match status" value="1"/>
</dbReference>